<feature type="compositionally biased region" description="Basic and acidic residues" evidence="1">
    <location>
        <begin position="199"/>
        <end position="209"/>
    </location>
</feature>
<reference evidence="2" key="1">
    <citation type="submission" date="2003-06" db="EMBL/GenBank/DDBJ databases">
        <title>Liver regeneration after PH.</title>
        <authorList>
            <person name="Xu C.S."/>
            <person name="Li W.Q."/>
            <person name="Li Y.C."/>
            <person name="Wang S.F."/>
            <person name="Han H.P."/>
            <person name="Wang G.P."/>
            <person name="Chai L.Q."/>
            <person name="Yuan J.Y."/>
            <person name="Yang K.J."/>
            <person name="Yan H.M."/>
            <person name="Chang C.F."/>
            <person name="Zhao L.F."/>
            <person name="Ma H."/>
            <person name="Wang L."/>
            <person name="Shi J.B."/>
            <person name="Rahman S."/>
            <person name="Wang Q.N."/>
            <person name="Zhang J.B."/>
        </authorList>
    </citation>
    <scope>NUCLEOTIDE SEQUENCE</scope>
</reference>
<dbReference type="EMBL" id="AY321352">
    <property type="protein sequence ID" value="AAP86284.1"/>
    <property type="molecule type" value="mRNA"/>
</dbReference>
<feature type="compositionally biased region" description="Acidic residues" evidence="1">
    <location>
        <begin position="180"/>
        <end position="198"/>
    </location>
</feature>
<organism evidence="2">
    <name type="scientific">Rattus norvegicus</name>
    <name type="common">Rat</name>
    <dbReference type="NCBI Taxonomy" id="10116"/>
    <lineage>
        <taxon>Eukaryota</taxon>
        <taxon>Metazoa</taxon>
        <taxon>Chordata</taxon>
        <taxon>Craniata</taxon>
        <taxon>Vertebrata</taxon>
        <taxon>Euteleostomi</taxon>
        <taxon>Mammalia</taxon>
        <taxon>Eutheria</taxon>
        <taxon>Euarchontoglires</taxon>
        <taxon>Glires</taxon>
        <taxon>Rodentia</taxon>
        <taxon>Myomorpha</taxon>
        <taxon>Muroidea</taxon>
        <taxon>Muridae</taxon>
        <taxon>Murinae</taxon>
        <taxon>Rattus</taxon>
    </lineage>
</organism>
<dbReference type="Ensembl" id="ENSRNOT00000105036.2">
    <property type="protein sequence ID" value="ENSRNOP00000093493.1"/>
    <property type="gene ID" value="ENSRNOG00000007059.9"/>
</dbReference>
<proteinExistence type="evidence at transcript level"/>
<reference evidence="3" key="3">
    <citation type="submission" date="2025-05" db="UniProtKB">
        <authorList>
            <consortium name="Ensembl"/>
        </authorList>
    </citation>
    <scope>IDENTIFICATION</scope>
    <source>
        <strain evidence="3">Brown Norway</strain>
    </source>
</reference>
<sequence>MCLQYDALYTDISADSVVLSTRCSYRGPRLRTQTHVFEQVDVVQGVECGGLNMLYMGSGNIRRCGLVGVEVSLLEEVCHFVSTDTHNNIIEDRRGPESYRIRILGTGVGRAALLARSPLICVRTEVQTILYPSFELSPLENFFPQFSAQEDDQDEVNHNYLADEEEEAEEEAQVMMVPGLEEEEEEEEGKEEEEEREEEEGRRKEDIAKKINLRSTDSPSCMKLDLFAPLDGSRLSQDENGSGEKEA</sequence>
<evidence type="ECO:0000256" key="1">
    <source>
        <dbReference type="SAM" id="MobiDB-lite"/>
    </source>
</evidence>
<evidence type="ECO:0000313" key="3">
    <source>
        <dbReference type="Ensembl" id="ENSRNOP00000093493.1"/>
    </source>
</evidence>
<evidence type="ECO:0000313" key="4">
    <source>
        <dbReference type="Proteomes" id="UP000002494"/>
    </source>
</evidence>
<evidence type="ECO:0000313" key="2">
    <source>
        <dbReference type="EMBL" id="AAP86284.1"/>
    </source>
</evidence>
<feature type="region of interest" description="Disordered" evidence="1">
    <location>
        <begin position="178"/>
        <end position="247"/>
    </location>
</feature>
<keyword evidence="4" id="KW-1185">Reference proteome</keyword>
<evidence type="ECO:0000313" key="5">
    <source>
        <dbReference type="RGD" id="620994"/>
    </source>
</evidence>
<reference evidence="3 4" key="2">
    <citation type="journal article" date="2004" name="Nature">
        <title>Genome sequence of the Brown Norway rat yields insights into mammalian evolution.</title>
        <authorList>
            <consortium name="Rat Genome Sequencing Project Consortium"/>
            <person name="Gibbs R.A."/>
            <person name="Weinstock G.M."/>
            <person name="Metzker M.L."/>
            <person name="Muzny D.M."/>
            <person name="Sodergren E.J."/>
            <person name="Scherer S."/>
            <person name="Scott G."/>
            <person name="Steffen D."/>
            <person name="Worley K.C."/>
            <person name="Burch P.E."/>
            <person name="Okwuonu G."/>
            <person name="Hines S."/>
            <person name="Lewis L."/>
            <person name="Deramo C."/>
            <person name="Delgado O."/>
            <person name="Dugan-Rocha S."/>
            <person name="Miner G."/>
            <person name="Morgan M."/>
            <person name="Hawes A."/>
            <person name="Gill R."/>
            <person name="Holt R.A."/>
            <person name="Adams M.D."/>
            <person name="Amanatides P.G."/>
            <person name="Baden-Tillson H."/>
            <person name="Barnstead M."/>
            <person name="Chin S."/>
            <person name="Evans C.A."/>
            <person name="Ferriera S."/>
            <person name="Fosler C."/>
            <person name="Glodek A."/>
            <person name="Gu Z."/>
            <person name="Jennings D."/>
            <person name="Kraft C.L."/>
            <person name="Nguyen T."/>
            <person name="Pfannkoch C.M."/>
            <person name="Sitter C."/>
            <person name="Sutton G.G."/>
            <person name="Venter J.C."/>
            <person name="Woodage T."/>
            <person name="Smith D."/>
            <person name="Lee H.-M."/>
            <person name="Gustafson E."/>
            <person name="Cahill P."/>
            <person name="Kana A."/>
            <person name="Doucette-Stamm L."/>
            <person name="Weinstock K."/>
            <person name="Fechtel K."/>
            <person name="Weiss R.B."/>
            <person name="Dunn D.M."/>
            <person name="Green E.D."/>
            <person name="Blakesley R.W."/>
            <person name="Bouffard G.G."/>
            <person name="De Jong P.J."/>
            <person name="Osoegawa K."/>
            <person name="Zhu B."/>
            <person name="Marra M."/>
            <person name="Schein J."/>
            <person name="Bosdet I."/>
            <person name="Fjell C."/>
            <person name="Jones S."/>
            <person name="Krzywinski M."/>
            <person name="Mathewson C."/>
            <person name="Siddiqui A."/>
            <person name="Wye N."/>
            <person name="McPherson J."/>
            <person name="Zhao S."/>
            <person name="Fraser C.M."/>
            <person name="Shetty J."/>
            <person name="Shatsman S."/>
            <person name="Geer K."/>
            <person name="Chen Y."/>
            <person name="Abramzon S."/>
            <person name="Nierman W.C."/>
            <person name="Havlak P.H."/>
            <person name="Chen R."/>
            <person name="Durbin K.J."/>
            <person name="Egan A."/>
            <person name="Ren Y."/>
            <person name="Song X.-Z."/>
            <person name="Li B."/>
            <person name="Liu Y."/>
            <person name="Qin X."/>
            <person name="Cawley S."/>
            <person name="Cooney A.J."/>
            <person name="D'Souza L.M."/>
            <person name="Martin K."/>
            <person name="Wu J.Q."/>
            <person name="Gonzalez-Garay M.L."/>
            <person name="Jackson A.R."/>
            <person name="Kalafus K.J."/>
            <person name="McLeod M.P."/>
            <person name="Milosavljevic A."/>
            <person name="Virk D."/>
            <person name="Volkov A."/>
            <person name="Wheeler D.A."/>
            <person name="Zhang Z."/>
            <person name="Bailey J.A."/>
            <person name="Eichler E.E."/>
            <person name="Tuzun E."/>
            <person name="Birney E."/>
            <person name="Mongin E."/>
            <person name="Ureta-Vidal A."/>
            <person name="Woodwark C."/>
            <person name="Zdobnov E."/>
            <person name="Bork P."/>
            <person name="Suyama M."/>
            <person name="Torrents D."/>
            <person name="Alexandersson M."/>
            <person name="Trask B.J."/>
            <person name="Young J.M."/>
            <person name="Huang H."/>
            <person name="Wang H."/>
            <person name="Xing H."/>
            <person name="Daniels S."/>
            <person name="Gietzen D."/>
            <person name="Schmidt J."/>
            <person name="Stevens K."/>
            <person name="Vitt U."/>
            <person name="Wingrove J."/>
            <person name="Camara F."/>
            <person name="Mar Alba M."/>
            <person name="Abril J.F."/>
            <person name="Guigo R."/>
            <person name="Smit A."/>
            <person name="Dubchak I."/>
            <person name="Rubin E.M."/>
            <person name="Couronne O."/>
            <person name="Poliakov A."/>
            <person name="Huebner N."/>
            <person name="Ganten D."/>
            <person name="Goesele C."/>
            <person name="Hummel O."/>
            <person name="Kreitler T."/>
            <person name="Lee Y.-A."/>
            <person name="Monti J."/>
            <person name="Schulz H."/>
            <person name="Zimdahl H."/>
            <person name="Himmelbauer H."/>
            <person name="Lehrach H."/>
            <person name="Jacob H.J."/>
            <person name="Bromberg S."/>
            <person name="Gullings-Handley J."/>
            <person name="Jensen-Seaman M.I."/>
            <person name="Kwitek A.E."/>
            <person name="Lazar J."/>
            <person name="Pasko D."/>
            <person name="Tonellato P.J."/>
            <person name="Twigger S."/>
            <person name="Ponting C.P."/>
            <person name="Duarte J.M."/>
            <person name="Rice S."/>
            <person name="Goodstadt L."/>
            <person name="Beatson S.A."/>
            <person name="Emes R.D."/>
            <person name="Winter E.E."/>
            <person name="Webber C."/>
            <person name="Brandt P."/>
            <person name="Nyakatura G."/>
            <person name="Adetobi M."/>
            <person name="Chiaromonte F."/>
            <person name="Elnitski L."/>
            <person name="Eswara P."/>
            <person name="Hardison R.C."/>
            <person name="Hou M."/>
            <person name="Kolbe D."/>
            <person name="Makova K."/>
            <person name="Miller W."/>
            <person name="Nekrutenko A."/>
            <person name="Riemer C."/>
            <person name="Schwartz S."/>
            <person name="Taylor J."/>
            <person name="Yang S."/>
            <person name="Zhang Y."/>
            <person name="Lindpaintner K."/>
            <person name="Andrews T.D."/>
            <person name="Caccamo M."/>
            <person name="Clamp M."/>
            <person name="Clarke L."/>
            <person name="Curwen V."/>
            <person name="Durbin R.M."/>
            <person name="Eyras E."/>
            <person name="Searle S.M."/>
            <person name="Cooper G.M."/>
            <person name="Batzoglou S."/>
            <person name="Brudno M."/>
            <person name="Sidow A."/>
            <person name="Stone E.A."/>
            <person name="Payseur B.A."/>
            <person name="Bourque G."/>
            <person name="Lopez-Otin C."/>
            <person name="Puente X.S."/>
            <person name="Chakrabarti K."/>
            <person name="Chatterji S."/>
            <person name="Dewey C."/>
            <person name="Pachter L."/>
            <person name="Bray N."/>
            <person name="Yap V.B."/>
            <person name="Caspi A."/>
            <person name="Tesler G."/>
            <person name="Pevzner P.A."/>
            <person name="Haussler D."/>
            <person name="Roskin K.M."/>
            <person name="Baertsch R."/>
            <person name="Clawson H."/>
            <person name="Furey T.S."/>
            <person name="Hinrichs A.S."/>
            <person name="Karolchik D."/>
            <person name="Kent W.J."/>
            <person name="Rosenbloom K.R."/>
            <person name="Trumbower H."/>
            <person name="Weirauch M."/>
            <person name="Cooper D.N."/>
            <person name="Stenson P.D."/>
            <person name="Ma B."/>
            <person name="Brent M."/>
            <person name="Arumugam M."/>
            <person name="Shteynberg D."/>
            <person name="Copley R.R."/>
            <person name="Taylor M.S."/>
            <person name="Riethman H."/>
            <person name="Mudunuri U."/>
            <person name="Peterson J."/>
            <person name="Guyer M."/>
            <person name="Felsenfeld A."/>
            <person name="Old S."/>
            <person name="Mockrin S."/>
            <person name="Collins F.S."/>
        </authorList>
    </citation>
    <scope>NUCLEOTIDE SEQUENCE [LARGE SCALE GENOMIC DNA]</scope>
    <source>
        <strain evidence="3 4">Brown Norway</strain>
    </source>
</reference>
<gene>
    <name evidence="3 5" type="primary">Atp1b4</name>
</gene>
<dbReference type="RGD" id="620994">
    <property type="gene designation" value="Atp1b4"/>
</dbReference>
<dbReference type="GeneTree" id="ENSGT01030000234579"/>
<dbReference type="Proteomes" id="UP000002494">
    <property type="component" value="Chromosome X"/>
</dbReference>
<accession>Q7TPI3</accession>
<name>Q7TPI3_RAT</name>
<dbReference type="AlphaFoldDB" id="Q7TPI3"/>
<protein>
    <submittedName>
        <fullName evidence="3">ATPase Na+/K+ transporting family member beta 4</fullName>
    </submittedName>
    <submittedName>
        <fullName evidence="2">Ac2-628</fullName>
    </submittedName>
</protein>